<comment type="caution">
    <text evidence="2">The sequence shown here is derived from an EMBL/GenBank/DDBJ whole genome shotgun (WGS) entry which is preliminary data.</text>
</comment>
<sequence length="110" mass="12457">MFIGPFRAYDSETLRKADWDEFTTRLSAMTSHWLESNKSSKNSNIGCRGNTGCDLQDSPPPEPESEPEPGAKAAELEARTLALVQDFPHLVRDFDRFVQCARMTAMRYGR</sequence>
<dbReference type="OrthoDB" id="4996232at2759"/>
<evidence type="ECO:0000313" key="3">
    <source>
        <dbReference type="Proteomes" id="UP000827724"/>
    </source>
</evidence>
<organism evidence="2 3">
    <name type="scientific">Trichoderma cornu-damae</name>
    <dbReference type="NCBI Taxonomy" id="654480"/>
    <lineage>
        <taxon>Eukaryota</taxon>
        <taxon>Fungi</taxon>
        <taxon>Dikarya</taxon>
        <taxon>Ascomycota</taxon>
        <taxon>Pezizomycotina</taxon>
        <taxon>Sordariomycetes</taxon>
        <taxon>Hypocreomycetidae</taxon>
        <taxon>Hypocreales</taxon>
        <taxon>Hypocreaceae</taxon>
        <taxon>Trichoderma</taxon>
    </lineage>
</organism>
<dbReference type="Proteomes" id="UP000827724">
    <property type="component" value="Unassembled WGS sequence"/>
</dbReference>
<feature type="region of interest" description="Disordered" evidence="1">
    <location>
        <begin position="35"/>
        <end position="73"/>
    </location>
</feature>
<protein>
    <submittedName>
        <fullName evidence="2">Uncharacterized protein</fullName>
    </submittedName>
</protein>
<dbReference type="AlphaFoldDB" id="A0A9P8TV31"/>
<accession>A0A9P8TV31</accession>
<dbReference type="EMBL" id="JAIWOZ010000004">
    <property type="protein sequence ID" value="KAH6606139.1"/>
    <property type="molecule type" value="Genomic_DNA"/>
</dbReference>
<feature type="compositionally biased region" description="Polar residues" evidence="1">
    <location>
        <begin position="35"/>
        <end position="45"/>
    </location>
</feature>
<proteinExistence type="predicted"/>
<name>A0A9P8TV31_9HYPO</name>
<gene>
    <name evidence="2" type="ORF">Trco_005292</name>
</gene>
<evidence type="ECO:0000256" key="1">
    <source>
        <dbReference type="SAM" id="MobiDB-lite"/>
    </source>
</evidence>
<evidence type="ECO:0000313" key="2">
    <source>
        <dbReference type="EMBL" id="KAH6606139.1"/>
    </source>
</evidence>
<reference evidence="2" key="1">
    <citation type="submission" date="2021-08" db="EMBL/GenBank/DDBJ databases">
        <title>Chromosome-Level Trichoderma cornu-damae using Hi-C Data.</title>
        <authorList>
            <person name="Kim C.S."/>
        </authorList>
    </citation>
    <scope>NUCLEOTIDE SEQUENCE</scope>
    <source>
        <strain evidence="2">KA19-0412C</strain>
    </source>
</reference>
<keyword evidence="3" id="KW-1185">Reference proteome</keyword>